<evidence type="ECO:0000256" key="4">
    <source>
        <dbReference type="ARBA" id="ARBA00022726"/>
    </source>
</evidence>
<dbReference type="CDD" id="cd06223">
    <property type="entry name" value="PRTases_typeI"/>
    <property type="match status" value="1"/>
</dbReference>
<evidence type="ECO:0000259" key="7">
    <source>
        <dbReference type="Pfam" id="PF00156"/>
    </source>
</evidence>
<dbReference type="GO" id="GO:0005737">
    <property type="term" value="C:cytoplasm"/>
    <property type="evidence" value="ECO:0007669"/>
    <property type="project" value="UniProtKB-SubCell"/>
</dbReference>
<evidence type="ECO:0000313" key="9">
    <source>
        <dbReference type="Proteomes" id="UP000199512"/>
    </source>
</evidence>
<feature type="domain" description="Phosphoribosyltransferase" evidence="7">
    <location>
        <begin position="60"/>
        <end position="178"/>
    </location>
</feature>
<dbReference type="GO" id="GO:0000310">
    <property type="term" value="F:xanthine phosphoribosyltransferase activity"/>
    <property type="evidence" value="ECO:0007669"/>
    <property type="project" value="UniProtKB-UniRule"/>
</dbReference>
<dbReference type="NCBIfam" id="NF006671">
    <property type="entry name" value="PRK09219.1"/>
    <property type="match status" value="1"/>
</dbReference>
<dbReference type="GO" id="GO:0046110">
    <property type="term" value="P:xanthine metabolic process"/>
    <property type="evidence" value="ECO:0007669"/>
    <property type="project" value="UniProtKB-UniRule"/>
</dbReference>
<gene>
    <name evidence="5" type="primary">xpt</name>
    <name evidence="8" type="ORF">SAMN05216454_101160</name>
</gene>
<feature type="binding site" evidence="5">
    <location>
        <position position="47"/>
    </location>
    <ligand>
        <name>xanthine</name>
        <dbReference type="ChEBI" id="CHEBI:17712"/>
    </ligand>
</feature>
<keyword evidence="9" id="KW-1185">Reference proteome</keyword>
<comment type="function">
    <text evidence="5">Converts the preformed base xanthine, a product of nucleic acid breakdown, to xanthosine 5'-monophosphate (XMP), so it can be reused for RNA or DNA synthesis.</text>
</comment>
<feature type="binding site" evidence="5">
    <location>
        <position position="177"/>
    </location>
    <ligand>
        <name>xanthine</name>
        <dbReference type="ChEBI" id="CHEBI:17712"/>
    </ligand>
</feature>
<dbReference type="AlphaFoldDB" id="A0A1H8EKZ9"/>
<comment type="subunit">
    <text evidence="5">Homodimer.</text>
</comment>
<dbReference type="EMBL" id="FODF01000001">
    <property type="protein sequence ID" value="SEN20070.1"/>
    <property type="molecule type" value="Genomic_DNA"/>
</dbReference>
<comment type="similarity">
    <text evidence="5">Belongs to the purine/pyrimidine phosphoribosyltransferase family. Xpt subfamily.</text>
</comment>
<protein>
    <recommendedName>
        <fullName evidence="5 6">Xanthine phosphoribosyltransferase</fullName>
        <shortName evidence="5">XPRTase</shortName>
        <ecNumber evidence="5 6">2.4.2.22</ecNumber>
    </recommendedName>
</protein>
<dbReference type="InterPro" id="IPR029057">
    <property type="entry name" value="PRTase-like"/>
</dbReference>
<sequence length="210" mass="23854">MMKYNIRIFKVIFELMKGNFMELLKNKILTDGIVNDEEVLKVDNFLNHQIDVTLLNEIGKEFKRRFSDVKVDKILTVESSGIAIAVIAAQYFDNVPVVFAKKQESRNLDPEIYKSKVYSFTKNKEYEIMVSKRYISKGEKVLIMDDFLAKGGAALGMIDVIEQAGAELVGVGIVIEKSYQDGSAILEEKGVRVESLARIESLKDKTIRFK</sequence>
<name>A0A1H8EKZ9_9FIRM</name>
<evidence type="ECO:0000256" key="3">
    <source>
        <dbReference type="ARBA" id="ARBA00022679"/>
    </source>
</evidence>
<dbReference type="UniPathway" id="UPA00602">
    <property type="reaction ID" value="UER00658"/>
</dbReference>
<dbReference type="Proteomes" id="UP000199512">
    <property type="component" value="Unassembled WGS sequence"/>
</dbReference>
<dbReference type="NCBIfam" id="TIGR01744">
    <property type="entry name" value="XPRTase"/>
    <property type="match status" value="1"/>
</dbReference>
<dbReference type="Pfam" id="PF00156">
    <property type="entry name" value="Pribosyltran"/>
    <property type="match status" value="1"/>
</dbReference>
<keyword evidence="2 5" id="KW-0328">Glycosyltransferase</keyword>
<reference evidence="8 9" key="1">
    <citation type="submission" date="2016-10" db="EMBL/GenBank/DDBJ databases">
        <authorList>
            <person name="de Groot N.N."/>
        </authorList>
    </citation>
    <scope>NUCLEOTIDE SEQUENCE [LARGE SCALE GENOMIC DNA]</scope>
    <source>
        <strain evidence="8 9">Calf135</strain>
    </source>
</reference>
<dbReference type="GO" id="GO:0032265">
    <property type="term" value="P:XMP salvage"/>
    <property type="evidence" value="ECO:0007669"/>
    <property type="project" value="UniProtKB-UniRule"/>
</dbReference>
<keyword evidence="1 5" id="KW-0963">Cytoplasm</keyword>
<dbReference type="PANTHER" id="PTHR43864">
    <property type="entry name" value="HYPOXANTHINE/GUANINE PHOSPHORIBOSYLTRANSFERASE"/>
    <property type="match status" value="1"/>
</dbReference>
<comment type="catalytic activity">
    <reaction evidence="5">
        <text>XMP + diphosphate = xanthine + 5-phospho-alpha-D-ribose 1-diphosphate</text>
        <dbReference type="Rhea" id="RHEA:10800"/>
        <dbReference type="ChEBI" id="CHEBI:17712"/>
        <dbReference type="ChEBI" id="CHEBI:33019"/>
        <dbReference type="ChEBI" id="CHEBI:57464"/>
        <dbReference type="ChEBI" id="CHEBI:58017"/>
        <dbReference type="EC" id="2.4.2.22"/>
    </reaction>
</comment>
<feature type="binding site" evidence="5">
    <location>
        <position position="40"/>
    </location>
    <ligand>
        <name>xanthine</name>
        <dbReference type="ChEBI" id="CHEBI:17712"/>
    </ligand>
</feature>
<keyword evidence="4 5" id="KW-0660">Purine salvage</keyword>
<dbReference type="InterPro" id="IPR000836">
    <property type="entry name" value="PRTase_dom"/>
</dbReference>
<comment type="pathway">
    <text evidence="5">Purine metabolism; XMP biosynthesis via salvage pathway; XMP from xanthine: step 1/1.</text>
</comment>
<dbReference type="PANTHER" id="PTHR43864:SF1">
    <property type="entry name" value="XANTHINE PHOSPHORIBOSYLTRANSFERASE"/>
    <property type="match status" value="1"/>
</dbReference>
<proteinExistence type="inferred from homology"/>
<evidence type="ECO:0000256" key="1">
    <source>
        <dbReference type="ARBA" id="ARBA00022490"/>
    </source>
</evidence>
<organism evidence="8 9">
    <name type="scientific">Peptostreptococcus russellii</name>
    <dbReference type="NCBI Taxonomy" id="215200"/>
    <lineage>
        <taxon>Bacteria</taxon>
        <taxon>Bacillati</taxon>
        <taxon>Bacillota</taxon>
        <taxon>Clostridia</taxon>
        <taxon>Peptostreptococcales</taxon>
        <taxon>Peptostreptococcaceae</taxon>
        <taxon>Peptostreptococcus</taxon>
    </lineage>
</organism>
<dbReference type="GO" id="GO:0006166">
    <property type="term" value="P:purine ribonucleoside salvage"/>
    <property type="evidence" value="ECO:0007669"/>
    <property type="project" value="UniProtKB-KW"/>
</dbReference>
<evidence type="ECO:0000256" key="6">
    <source>
        <dbReference type="NCBIfam" id="TIGR01744"/>
    </source>
</evidence>
<evidence type="ECO:0000256" key="2">
    <source>
        <dbReference type="ARBA" id="ARBA00022676"/>
    </source>
</evidence>
<dbReference type="Gene3D" id="3.40.50.2020">
    <property type="match status" value="1"/>
</dbReference>
<dbReference type="InterPro" id="IPR010079">
    <property type="entry name" value="Xanthine_PRibTrfase"/>
</dbReference>
<evidence type="ECO:0000313" key="8">
    <source>
        <dbReference type="EMBL" id="SEN20070.1"/>
    </source>
</evidence>
<dbReference type="HAMAP" id="MF_01184">
    <property type="entry name" value="XPRTase"/>
    <property type="match status" value="1"/>
</dbReference>
<dbReference type="EC" id="2.4.2.22" evidence="5 6"/>
<evidence type="ECO:0000256" key="5">
    <source>
        <dbReference type="HAMAP-Rule" id="MF_01184"/>
    </source>
</evidence>
<dbReference type="SUPFAM" id="SSF53271">
    <property type="entry name" value="PRTase-like"/>
    <property type="match status" value="1"/>
</dbReference>
<keyword evidence="3 5" id="KW-0808">Transferase</keyword>
<dbReference type="InterPro" id="IPR050118">
    <property type="entry name" value="Pur/Pyrimidine_PRTase"/>
</dbReference>
<dbReference type="STRING" id="215200.SAMN05216454_101160"/>
<feature type="binding site" evidence="5">
    <location>
        <begin position="149"/>
        <end position="153"/>
    </location>
    <ligand>
        <name>5-phospho-alpha-D-ribose 1-diphosphate</name>
        <dbReference type="ChEBI" id="CHEBI:58017"/>
    </ligand>
</feature>
<comment type="subcellular location">
    <subcellularLocation>
        <location evidence="5">Cytoplasm</location>
    </subcellularLocation>
</comment>
<accession>A0A1H8EKZ9</accession>